<accession>A0A2M4DR08</accession>
<name>A0A2M4DR08_ANODA</name>
<protein>
    <submittedName>
        <fullName evidence="1">Putative secreted protein</fullName>
    </submittedName>
</protein>
<dbReference type="EMBL" id="GGFL01015784">
    <property type="protein sequence ID" value="MBW79962.1"/>
    <property type="molecule type" value="Transcribed_RNA"/>
</dbReference>
<proteinExistence type="predicted"/>
<evidence type="ECO:0000313" key="1">
    <source>
        <dbReference type="EMBL" id="MBW79962.1"/>
    </source>
</evidence>
<reference evidence="1" key="1">
    <citation type="submission" date="2018-01" db="EMBL/GenBank/DDBJ databases">
        <title>An insight into the sialome of Amazonian anophelines.</title>
        <authorList>
            <person name="Ribeiro J.M."/>
            <person name="Scarpassa V."/>
            <person name="Calvo E."/>
        </authorList>
    </citation>
    <scope>NUCLEOTIDE SEQUENCE</scope>
</reference>
<organism evidence="1">
    <name type="scientific">Anopheles darlingi</name>
    <name type="common">Mosquito</name>
    <dbReference type="NCBI Taxonomy" id="43151"/>
    <lineage>
        <taxon>Eukaryota</taxon>
        <taxon>Metazoa</taxon>
        <taxon>Ecdysozoa</taxon>
        <taxon>Arthropoda</taxon>
        <taxon>Hexapoda</taxon>
        <taxon>Insecta</taxon>
        <taxon>Pterygota</taxon>
        <taxon>Neoptera</taxon>
        <taxon>Endopterygota</taxon>
        <taxon>Diptera</taxon>
        <taxon>Nematocera</taxon>
        <taxon>Culicoidea</taxon>
        <taxon>Culicidae</taxon>
        <taxon>Anophelinae</taxon>
        <taxon>Anopheles</taxon>
    </lineage>
</organism>
<sequence>MLSLCHLLPVFAVPHFRCCSALFQSKQPSQHPATDRCGVFCRSFRYKAPSDASRWPLYPEHLCRAYQGKGHWRWVEYACRISFHFGPYRDRREYLQQPSSYPSTG</sequence>
<dbReference type="AlphaFoldDB" id="A0A2M4DR08"/>